<feature type="domain" description="Xylose isomerase-like TIM barrel" evidence="1">
    <location>
        <begin position="53"/>
        <end position="301"/>
    </location>
</feature>
<dbReference type="Pfam" id="PF01261">
    <property type="entry name" value="AP_endonuc_2"/>
    <property type="match status" value="1"/>
</dbReference>
<protein>
    <submittedName>
        <fullName evidence="2">Sugar phosphate isomerase/epimerase family protein</fullName>
    </submittedName>
</protein>
<dbReference type="Gene3D" id="3.20.20.150">
    <property type="entry name" value="Divalent-metal-dependent TIM barrel enzymes"/>
    <property type="match status" value="1"/>
</dbReference>
<dbReference type="InterPro" id="IPR013022">
    <property type="entry name" value="Xyl_isomerase-like_TIM-brl"/>
</dbReference>
<dbReference type="RefSeq" id="WP_205121005.1">
    <property type="nucleotide sequence ID" value="NZ_JAFBCM010000001.1"/>
</dbReference>
<accession>A0ABV7YNK5</accession>
<dbReference type="GO" id="GO:0016853">
    <property type="term" value="F:isomerase activity"/>
    <property type="evidence" value="ECO:0007669"/>
    <property type="project" value="UniProtKB-KW"/>
</dbReference>
<proteinExistence type="predicted"/>
<dbReference type="InterPro" id="IPR050312">
    <property type="entry name" value="IolE/XylAMocC-like"/>
</dbReference>
<keyword evidence="3" id="KW-1185">Reference proteome</keyword>
<comment type="caution">
    <text evidence="2">The sequence shown here is derived from an EMBL/GenBank/DDBJ whole genome shotgun (WGS) entry which is preliminary data.</text>
</comment>
<sequence length="315" mass="34181">MNTLAVSSYSVREHLGPIVFDFVDPQGKDVHFELPYPKLSRISEFPARARDTFGVDAIETVAFQFDGLDDPEIDAFEQALTSTNVKLLNIAIDVGDLLEADNDKRANDLRLIERWIERFVAMGSQFVRVNPGSPFSAHHGDQPPAHLVAALQELGTFANDRGARLLVENHGGPSSNPAWMRALLDAVGKDSLGLLLDLGNFDVLMGPMMAMFFGGETEQKDPGEVFAGIDLTTLYEGIEALADKAELVSLKTHHVGDDGSVGPVDLVRSLDILAKHGYQGALTVEYEGSGGDPWAKSARVLDVARAALEGREVEK</sequence>
<dbReference type="InterPro" id="IPR036237">
    <property type="entry name" value="Xyl_isomerase-like_sf"/>
</dbReference>
<dbReference type="PANTHER" id="PTHR12110:SF53">
    <property type="entry name" value="BLR5974 PROTEIN"/>
    <property type="match status" value="1"/>
</dbReference>
<organism evidence="2 3">
    <name type="scientific">Tenggerimyces flavus</name>
    <dbReference type="NCBI Taxonomy" id="1708749"/>
    <lineage>
        <taxon>Bacteria</taxon>
        <taxon>Bacillati</taxon>
        <taxon>Actinomycetota</taxon>
        <taxon>Actinomycetes</taxon>
        <taxon>Propionibacteriales</taxon>
        <taxon>Nocardioidaceae</taxon>
        <taxon>Tenggerimyces</taxon>
    </lineage>
</organism>
<dbReference type="Proteomes" id="UP001595699">
    <property type="component" value="Unassembled WGS sequence"/>
</dbReference>
<name>A0ABV7YNK5_9ACTN</name>
<keyword evidence="2" id="KW-0413">Isomerase</keyword>
<dbReference type="PANTHER" id="PTHR12110">
    <property type="entry name" value="HYDROXYPYRUVATE ISOMERASE"/>
    <property type="match status" value="1"/>
</dbReference>
<evidence type="ECO:0000259" key="1">
    <source>
        <dbReference type="Pfam" id="PF01261"/>
    </source>
</evidence>
<dbReference type="SUPFAM" id="SSF51658">
    <property type="entry name" value="Xylose isomerase-like"/>
    <property type="match status" value="1"/>
</dbReference>
<evidence type="ECO:0000313" key="3">
    <source>
        <dbReference type="Proteomes" id="UP001595699"/>
    </source>
</evidence>
<gene>
    <name evidence="2" type="ORF">ACFOUW_33190</name>
</gene>
<dbReference type="EMBL" id="JBHRZH010000043">
    <property type="protein sequence ID" value="MFC3765730.1"/>
    <property type="molecule type" value="Genomic_DNA"/>
</dbReference>
<evidence type="ECO:0000313" key="2">
    <source>
        <dbReference type="EMBL" id="MFC3765730.1"/>
    </source>
</evidence>
<reference evidence="3" key="1">
    <citation type="journal article" date="2019" name="Int. J. Syst. Evol. Microbiol.">
        <title>The Global Catalogue of Microorganisms (GCM) 10K type strain sequencing project: providing services to taxonomists for standard genome sequencing and annotation.</title>
        <authorList>
            <consortium name="The Broad Institute Genomics Platform"/>
            <consortium name="The Broad Institute Genome Sequencing Center for Infectious Disease"/>
            <person name="Wu L."/>
            <person name="Ma J."/>
        </authorList>
    </citation>
    <scope>NUCLEOTIDE SEQUENCE [LARGE SCALE GENOMIC DNA]</scope>
    <source>
        <strain evidence="3">CGMCC 4.7241</strain>
    </source>
</reference>